<keyword evidence="2" id="KW-1185">Reference proteome</keyword>
<accession>A0A163R2G3</accession>
<comment type="caution">
    <text evidence="1">The sequence shown here is derived from an EMBL/GenBank/DDBJ whole genome shotgun (WGS) entry which is preliminary data.</text>
</comment>
<name>A0A163R2G3_9BACL</name>
<organism evidence="1 2">
    <name type="scientific">Fictibacillus phosphorivorans</name>
    <dbReference type="NCBI Taxonomy" id="1221500"/>
    <lineage>
        <taxon>Bacteria</taxon>
        <taxon>Bacillati</taxon>
        <taxon>Bacillota</taxon>
        <taxon>Bacilli</taxon>
        <taxon>Bacillales</taxon>
        <taxon>Fictibacillaceae</taxon>
        <taxon>Fictibacillus</taxon>
    </lineage>
</organism>
<proteinExistence type="predicted"/>
<reference evidence="2" key="1">
    <citation type="submission" date="2016-01" db="EMBL/GenBank/DDBJ databases">
        <title>Draft genome of Chromobacterium sp. F49.</title>
        <authorList>
            <person name="Hong K.W."/>
        </authorList>
    </citation>
    <scope>NUCLEOTIDE SEQUENCE [LARGE SCALE GENOMIC DNA]</scope>
    <source>
        <strain evidence="2">P7IIIA</strain>
    </source>
</reference>
<dbReference type="EMBL" id="LRFC01000023">
    <property type="protein sequence ID" value="KZE66089.1"/>
    <property type="molecule type" value="Genomic_DNA"/>
</dbReference>
<protein>
    <submittedName>
        <fullName evidence="1">Uncharacterized protein</fullName>
    </submittedName>
</protein>
<dbReference type="Proteomes" id="UP000076567">
    <property type="component" value="Unassembled WGS sequence"/>
</dbReference>
<evidence type="ECO:0000313" key="1">
    <source>
        <dbReference type="EMBL" id="KZE66089.1"/>
    </source>
</evidence>
<gene>
    <name evidence="1" type="ORF">AWM68_06855</name>
</gene>
<sequence>MSHLALCAVRGLTCPADPPGVSHLALQSPLPTEANFKNALEIEIHTLSADKVLRLLTCSSASKFSTRVKKVRVKNFPI</sequence>
<evidence type="ECO:0000313" key="2">
    <source>
        <dbReference type="Proteomes" id="UP000076567"/>
    </source>
</evidence>
<dbReference type="AlphaFoldDB" id="A0A163R2G3"/>